<gene>
    <name evidence="1" type="ORF">L6164_025765</name>
</gene>
<organism evidence="1 2">
    <name type="scientific">Bauhinia variegata</name>
    <name type="common">Purple orchid tree</name>
    <name type="synonym">Phanera variegata</name>
    <dbReference type="NCBI Taxonomy" id="167791"/>
    <lineage>
        <taxon>Eukaryota</taxon>
        <taxon>Viridiplantae</taxon>
        <taxon>Streptophyta</taxon>
        <taxon>Embryophyta</taxon>
        <taxon>Tracheophyta</taxon>
        <taxon>Spermatophyta</taxon>
        <taxon>Magnoliopsida</taxon>
        <taxon>eudicotyledons</taxon>
        <taxon>Gunneridae</taxon>
        <taxon>Pentapetalae</taxon>
        <taxon>rosids</taxon>
        <taxon>fabids</taxon>
        <taxon>Fabales</taxon>
        <taxon>Fabaceae</taxon>
        <taxon>Cercidoideae</taxon>
        <taxon>Cercideae</taxon>
        <taxon>Bauhiniinae</taxon>
        <taxon>Bauhinia</taxon>
    </lineage>
</organism>
<accession>A0ACB9M321</accession>
<dbReference type="EMBL" id="CM039435">
    <property type="protein sequence ID" value="KAI4317942.1"/>
    <property type="molecule type" value="Genomic_DNA"/>
</dbReference>
<comment type="caution">
    <text evidence="1">The sequence shown here is derived from an EMBL/GenBank/DDBJ whole genome shotgun (WGS) entry which is preliminary data.</text>
</comment>
<sequence>MANTRTQEHVRHNPFTLPNTEISKYIIGIHDTSLIARYDVLSLFKFLVNFIGNSARTGDGVQQKIKGFKSVEVIEDKIPHSNIMPPAHVLKEISCKMTCQSYNEHAAHETVVWILEKLRNCSWDAKAVIALAAFAMDYGEPWRLSLLQHATDSTTLEVHLFKFGGDDKSRQAYIEKFKILLDPTLQLIRGIIELEDLINDKTYNRKEVPTLYTVQRETYTYWAIFALLVCSSHMTELEWGAKTSEIIRKVNVELTNLNIVLKECKFQIDALKDYKWRLSVFENPSGVLELLKALIYPRDYTPLEIYDDYSRKVVPLDVLKSRHLLLFISPLDNIEDEMWVLKAIDEAFRRDTDKQDYSILWVPVVENWNEENRTKYDYLRSKMPWYVTKYPSLVKGIRPLKEEWFYQDKPIVVVVNPRGEVINKNAMHMIFVWKIEAFPFHPDVDERLSQHWRWFWNEAIHVNRSIDSWIRDDNHIFIYEPSDTPGFKNIEALLESIKRDPATKDADVPIQYYNLRKVDTTKFWENITNSFLSKIMKDQTGQDPTLKDVEQLLSLKHEGGWVLYSKGNNVLALDNDVILSKVLAEYDMWKADVVRKLGFDNAFLDHYRRRRLEAPRVCSHFRLKNIRSGEIPLNVYCPDPTCALKMEIESINYNCCHGEHYKHGPTVENTEINVHVPVEK</sequence>
<proteinExistence type="predicted"/>
<keyword evidence="2" id="KW-1185">Reference proteome</keyword>
<reference evidence="1 2" key="1">
    <citation type="journal article" date="2022" name="DNA Res.">
        <title>Chromosomal-level genome assembly of the orchid tree Bauhinia variegata (Leguminosae; Cercidoideae) supports the allotetraploid origin hypothesis of Bauhinia.</title>
        <authorList>
            <person name="Zhong Y."/>
            <person name="Chen Y."/>
            <person name="Zheng D."/>
            <person name="Pang J."/>
            <person name="Liu Y."/>
            <person name="Luo S."/>
            <person name="Meng S."/>
            <person name="Qian L."/>
            <person name="Wei D."/>
            <person name="Dai S."/>
            <person name="Zhou R."/>
        </authorList>
    </citation>
    <scope>NUCLEOTIDE SEQUENCE [LARGE SCALE GENOMIC DNA]</scope>
    <source>
        <strain evidence="1">BV-YZ2020</strain>
    </source>
</reference>
<name>A0ACB9M321_BAUVA</name>
<protein>
    <submittedName>
        <fullName evidence="1">Uncharacterized protein</fullName>
    </submittedName>
</protein>
<dbReference type="Proteomes" id="UP000828941">
    <property type="component" value="Chromosome 10"/>
</dbReference>
<evidence type="ECO:0000313" key="1">
    <source>
        <dbReference type="EMBL" id="KAI4317942.1"/>
    </source>
</evidence>
<evidence type="ECO:0000313" key="2">
    <source>
        <dbReference type="Proteomes" id="UP000828941"/>
    </source>
</evidence>